<accession>A0ABQ7FZT7</accession>
<comment type="caution">
    <text evidence="3">The sequence shown here is derived from an EMBL/GenBank/DDBJ whole genome shotgun (WGS) entry which is preliminary data.</text>
</comment>
<keyword evidence="1" id="KW-0175">Coiled coil</keyword>
<keyword evidence="4" id="KW-1185">Reference proteome</keyword>
<evidence type="ECO:0000256" key="2">
    <source>
        <dbReference type="SAM" id="MobiDB-lite"/>
    </source>
</evidence>
<evidence type="ECO:0000256" key="1">
    <source>
        <dbReference type="SAM" id="Coils"/>
    </source>
</evidence>
<sequence length="1487" mass="159428">MQEFEAVSAVADGGPNTATYELADDLLAMLKGAFVQLETEQKQQVWQQHVAATPPDAVVSIEVEHGIDEGRDADAAAQEREERAAEWGAAAEGDASGWEGGDWDGWGEEIEESAEAESGKGEGNGPASAKAFFAGRSRRGVEEGAAFGSEAENKEGAQEQEAAAQEELRAAAATIYNLQASSESAQQEAAAAGRLAEHQVKRLESQITALQAGLEEARAKAAEASALQQLQQQQLAEALEEKQRLHAQEQELVQQQAAWEQERQQMQEMEQQFLQQQTAWEQERQRLQELEQQVHQLQQQEAADEEVKSQQQAAMAQKQQQLSEMEQQLAFFQQQQAAWEEERVQQQAAKEQDEQKLQELEQQVQQLQQQQQQLQQQQQQQQQEVQAQTASTSGNDPAPLVSDSGTGSSSSAPPTPGPPSSSAAFAASAVHPGVRPVEELQARLTAAIRKGKRIEAELKARDSELAAAQQRIMELTHPAEGSKAVSTAAPETGGSQQQPEQAGTPTEVPPSGAAADRGSDGFSNSAPSTPNQGATGCSSDDLQARLTAAIRRGKRVEGELKLKESKLAAAQERIAALEHTVQREAGDPGSPTNEQLQLQQLQEHLGVLRQQLQQREAQASEAQAEAEEARSMAAAVQAQQAQDAQAWEAQLQQQLQEEEAARQEAEQELQGVRAELASARAEVQAAGARLEESEAAVFAEQEQQAGLREQLQQALLQLASAEAEVQAGASAAREQQAGLSAEIERLQEALEKLHAEHVAAVDEIQQGAHARIEQAEELVAQAHAHRAELDGRVAELEAALAATQAEVSAAQQATAAAQAANARAERGERALVQSRQLLREAQAAADALQGEVLGLRIRVAELEQQAVPQQSYAAKPQGPAEARHWTTEHNRGPAAMEEAAREAKLLQGMVQALQSEAAQLRESHGMLQAELDGQKAESGSQARMCTDANSRCQEAQAALAEAQAREATLQRQLEGLQRDAAARHHEHQTTRAQLAELEHQQRVTSGSGWASLEEAEDAHSKLLPPGGPGLSRRRSSSNSSLSARRSYGGEASGALASAAVASRHPHGLAASPHGADNGKDGEASSIEMQARQVAAGALDALYPVHTLLCTLGVPLQHPYPADTDDWLHPLDGLHRDDQGCVAPRLASASAASAAHVPPFLHPVDDAACGSVHVLQGPLPELAHMLQVSQRLGRAADHYNQHWQESKARSLYGRQPHAHFAVTHPHHQPHQQRSEIEEAGAGPADGYLWAAAQQQQHHQQQQHQQLHIQGASQPLPEHEQGLMGAHLWPLPPLPSHNMGSTSSSSTRGGEGVVCGSATAAASGSSSTSSSVSLRPKSTRRSALHNQGGANSMLPYDVESGLPAADSASQQQQQQQQGAMSVSVLEQPSSVMTRLLGNGEAALAGENLEAENGGKPPMLPLTTWPPIKAAASKHPIIHTIANIFDRVWLSSSQLARIAPPPARVGLVSYLLVLHVMSWMELAGVWHHCP</sequence>
<dbReference type="Proteomes" id="UP000815325">
    <property type="component" value="Unassembled WGS sequence"/>
</dbReference>
<feature type="region of interest" description="Disordered" evidence="2">
    <location>
        <begin position="1283"/>
        <end position="1380"/>
    </location>
</feature>
<evidence type="ECO:0000313" key="3">
    <source>
        <dbReference type="EMBL" id="KAF5827866.1"/>
    </source>
</evidence>
<feature type="compositionally biased region" description="Low complexity" evidence="2">
    <location>
        <begin position="1314"/>
        <end position="1329"/>
    </location>
</feature>
<feature type="compositionally biased region" description="Low complexity" evidence="2">
    <location>
        <begin position="86"/>
        <end position="97"/>
    </location>
</feature>
<feature type="region of interest" description="Disordered" evidence="2">
    <location>
        <begin position="72"/>
        <end position="106"/>
    </location>
</feature>
<proteinExistence type="predicted"/>
<feature type="region of interest" description="Disordered" evidence="2">
    <location>
        <begin position="141"/>
        <end position="165"/>
    </location>
</feature>
<protein>
    <submittedName>
        <fullName evidence="3">Uncharacterized protein</fullName>
    </submittedName>
</protein>
<dbReference type="PANTHER" id="PTHR45615:SF66">
    <property type="entry name" value="CARD DOMAIN-CONTAINING PROTEIN"/>
    <property type="match status" value="1"/>
</dbReference>
<feature type="compositionally biased region" description="Polar residues" evidence="2">
    <location>
        <begin position="493"/>
        <end position="504"/>
    </location>
</feature>
<feature type="compositionally biased region" description="Low complexity" evidence="2">
    <location>
        <begin position="368"/>
        <end position="388"/>
    </location>
</feature>
<feature type="region of interest" description="Disordered" evidence="2">
    <location>
        <begin position="616"/>
        <end position="637"/>
    </location>
</feature>
<feature type="region of interest" description="Disordered" evidence="2">
    <location>
        <begin position="469"/>
        <end position="539"/>
    </location>
</feature>
<gene>
    <name evidence="3" type="ORF">DUNSADRAFT_18610</name>
</gene>
<feature type="region of interest" description="Disordered" evidence="2">
    <location>
        <begin position="979"/>
        <end position="1081"/>
    </location>
</feature>
<feature type="compositionally biased region" description="Low complexity" evidence="2">
    <location>
        <begin position="420"/>
        <end position="429"/>
    </location>
</feature>
<feature type="compositionally biased region" description="Polar residues" evidence="2">
    <location>
        <begin position="521"/>
        <end position="539"/>
    </location>
</feature>
<feature type="region of interest" description="Disordered" evidence="2">
    <location>
        <begin position="368"/>
        <end position="430"/>
    </location>
</feature>
<dbReference type="EMBL" id="MU070410">
    <property type="protein sequence ID" value="KAF5827866.1"/>
    <property type="molecule type" value="Genomic_DNA"/>
</dbReference>
<feature type="coiled-coil region" evidence="1">
    <location>
        <begin position="896"/>
        <end position="979"/>
    </location>
</feature>
<organism evidence="3 4">
    <name type="scientific">Dunaliella salina</name>
    <name type="common">Green alga</name>
    <name type="synonym">Protococcus salinus</name>
    <dbReference type="NCBI Taxonomy" id="3046"/>
    <lineage>
        <taxon>Eukaryota</taxon>
        <taxon>Viridiplantae</taxon>
        <taxon>Chlorophyta</taxon>
        <taxon>core chlorophytes</taxon>
        <taxon>Chlorophyceae</taxon>
        <taxon>CS clade</taxon>
        <taxon>Chlamydomonadales</taxon>
        <taxon>Dunaliellaceae</taxon>
        <taxon>Dunaliella</taxon>
    </lineage>
</organism>
<feature type="compositionally biased region" description="Basic and acidic residues" evidence="2">
    <location>
        <begin position="72"/>
        <end position="85"/>
    </location>
</feature>
<evidence type="ECO:0000313" key="4">
    <source>
        <dbReference type="Proteomes" id="UP000815325"/>
    </source>
</evidence>
<name>A0ABQ7FZT7_DUNSA</name>
<feature type="compositionally biased region" description="Low complexity" evidence="2">
    <location>
        <begin position="1036"/>
        <end position="1062"/>
    </location>
</feature>
<reference evidence="3" key="1">
    <citation type="submission" date="2017-08" db="EMBL/GenBank/DDBJ databases">
        <authorList>
            <person name="Polle J.E."/>
            <person name="Barry K."/>
            <person name="Cushman J."/>
            <person name="Schmutz J."/>
            <person name="Tran D."/>
            <person name="Hathwaick L.T."/>
            <person name="Yim W.C."/>
            <person name="Jenkins J."/>
            <person name="Mckie-Krisberg Z.M."/>
            <person name="Prochnik S."/>
            <person name="Lindquist E."/>
            <person name="Dockter R.B."/>
            <person name="Adam C."/>
            <person name="Molina H."/>
            <person name="Bunkerborg J."/>
            <person name="Jin E."/>
            <person name="Buchheim M."/>
            <person name="Magnuson J."/>
        </authorList>
    </citation>
    <scope>NUCLEOTIDE SEQUENCE</scope>
    <source>
        <strain evidence="3">CCAP 19/18</strain>
    </source>
</reference>
<dbReference type="PANTHER" id="PTHR45615">
    <property type="entry name" value="MYOSIN HEAVY CHAIN, NON-MUSCLE"/>
    <property type="match status" value="1"/>
</dbReference>
<feature type="compositionally biased region" description="Basic and acidic residues" evidence="2">
    <location>
        <begin position="979"/>
        <end position="989"/>
    </location>
</feature>